<evidence type="ECO:0000256" key="6">
    <source>
        <dbReference type="SAM" id="Phobius"/>
    </source>
</evidence>
<organism evidence="8 9">
    <name type="scientific">Owenia fusiformis</name>
    <name type="common">Polychaete worm</name>
    <dbReference type="NCBI Taxonomy" id="6347"/>
    <lineage>
        <taxon>Eukaryota</taxon>
        <taxon>Metazoa</taxon>
        <taxon>Spiralia</taxon>
        <taxon>Lophotrochozoa</taxon>
        <taxon>Annelida</taxon>
        <taxon>Polychaeta</taxon>
        <taxon>Sedentaria</taxon>
        <taxon>Canalipalpata</taxon>
        <taxon>Sabellida</taxon>
        <taxon>Oweniida</taxon>
        <taxon>Oweniidae</taxon>
        <taxon>Owenia</taxon>
    </lineage>
</organism>
<dbReference type="Proteomes" id="UP000749559">
    <property type="component" value="Unassembled WGS sequence"/>
</dbReference>
<feature type="transmembrane region" description="Helical" evidence="6">
    <location>
        <begin position="261"/>
        <end position="285"/>
    </location>
</feature>
<dbReference type="AlphaFoldDB" id="A0A8S4N1T1"/>
<dbReference type="PANTHER" id="PTHR46641">
    <property type="entry name" value="FMRFAMIDE RECEPTOR-RELATED"/>
    <property type="match status" value="1"/>
</dbReference>
<dbReference type="InterPro" id="IPR052954">
    <property type="entry name" value="GPCR-Ligand_Int"/>
</dbReference>
<comment type="subcellular location">
    <subcellularLocation>
        <location evidence="1">Membrane</location>
    </subcellularLocation>
</comment>
<feature type="transmembrane region" description="Helical" evidence="6">
    <location>
        <begin position="207"/>
        <end position="229"/>
    </location>
</feature>
<keyword evidence="5" id="KW-0675">Receptor</keyword>
<evidence type="ECO:0000256" key="1">
    <source>
        <dbReference type="ARBA" id="ARBA00004370"/>
    </source>
</evidence>
<dbReference type="EMBL" id="CAIIXF020000001">
    <property type="protein sequence ID" value="CAH1774260.1"/>
    <property type="molecule type" value="Genomic_DNA"/>
</dbReference>
<feature type="transmembrane region" description="Helical" evidence="6">
    <location>
        <begin position="64"/>
        <end position="87"/>
    </location>
</feature>
<dbReference type="GO" id="GO:0016020">
    <property type="term" value="C:membrane"/>
    <property type="evidence" value="ECO:0007669"/>
    <property type="project" value="UniProtKB-SubCell"/>
</dbReference>
<feature type="transmembrane region" description="Helical" evidence="6">
    <location>
        <begin position="152"/>
        <end position="172"/>
    </location>
</feature>
<evidence type="ECO:0000256" key="2">
    <source>
        <dbReference type="ARBA" id="ARBA00022692"/>
    </source>
</evidence>
<dbReference type="PROSITE" id="PS50262">
    <property type="entry name" value="G_PROTEIN_RECEP_F1_2"/>
    <property type="match status" value="1"/>
</dbReference>
<evidence type="ECO:0000259" key="7">
    <source>
        <dbReference type="PROSITE" id="PS50262"/>
    </source>
</evidence>
<keyword evidence="3 6" id="KW-1133">Transmembrane helix</keyword>
<dbReference type="OrthoDB" id="10011262at2759"/>
<accession>A0A8S4N1T1</accession>
<evidence type="ECO:0000256" key="4">
    <source>
        <dbReference type="ARBA" id="ARBA00023136"/>
    </source>
</evidence>
<protein>
    <recommendedName>
        <fullName evidence="7">G-protein coupled receptors family 1 profile domain-containing protein</fullName>
    </recommendedName>
</protein>
<evidence type="ECO:0000256" key="5">
    <source>
        <dbReference type="RuleBase" id="RU000688"/>
    </source>
</evidence>
<dbReference type="PRINTS" id="PR00237">
    <property type="entry name" value="GPCRRHODOPSN"/>
</dbReference>
<feature type="transmembrane region" description="Helical" evidence="6">
    <location>
        <begin position="297"/>
        <end position="317"/>
    </location>
</feature>
<keyword evidence="5" id="KW-0297">G-protein coupled receptor</keyword>
<keyword evidence="2 5" id="KW-0812">Transmembrane</keyword>
<feature type="transmembrane region" description="Helical" evidence="6">
    <location>
        <begin position="107"/>
        <end position="131"/>
    </location>
</feature>
<evidence type="ECO:0000313" key="8">
    <source>
        <dbReference type="EMBL" id="CAH1774260.1"/>
    </source>
</evidence>
<dbReference type="InterPro" id="IPR000276">
    <property type="entry name" value="GPCR_Rhodpsn"/>
</dbReference>
<gene>
    <name evidence="8" type="ORF">OFUS_LOCUS1758</name>
</gene>
<keyword evidence="4 6" id="KW-0472">Membrane</keyword>
<dbReference type="SUPFAM" id="SSF81321">
    <property type="entry name" value="Family A G protein-coupled receptor-like"/>
    <property type="match status" value="1"/>
</dbReference>
<proteinExistence type="inferred from homology"/>
<keyword evidence="5" id="KW-0807">Transducer</keyword>
<evidence type="ECO:0000313" key="9">
    <source>
        <dbReference type="Proteomes" id="UP000749559"/>
    </source>
</evidence>
<dbReference type="PANTHER" id="PTHR46641:SF2">
    <property type="entry name" value="FMRFAMIDE RECEPTOR"/>
    <property type="match status" value="1"/>
</dbReference>
<dbReference type="InterPro" id="IPR017452">
    <property type="entry name" value="GPCR_Rhodpsn_7TM"/>
</dbReference>
<dbReference type="CDD" id="cd14978">
    <property type="entry name" value="7tmA_FMRFamide_R-like"/>
    <property type="match status" value="1"/>
</dbReference>
<comment type="caution">
    <text evidence="8">The sequence shown here is derived from an EMBL/GenBank/DDBJ whole genome shotgun (WGS) entry which is preliminary data.</text>
</comment>
<feature type="domain" description="G-protein coupled receptors family 1 profile" evidence="7">
    <location>
        <begin position="44"/>
        <end position="314"/>
    </location>
</feature>
<name>A0A8S4N1T1_OWEFU</name>
<keyword evidence="9" id="KW-1185">Reference proteome</keyword>
<comment type="similarity">
    <text evidence="5">Belongs to the G-protein coupled receptor 1 family.</text>
</comment>
<evidence type="ECO:0000256" key="3">
    <source>
        <dbReference type="ARBA" id="ARBA00022989"/>
    </source>
</evidence>
<dbReference type="GO" id="GO:0004930">
    <property type="term" value="F:G protein-coupled receptor activity"/>
    <property type="evidence" value="ECO:0007669"/>
    <property type="project" value="UniProtKB-KW"/>
</dbReference>
<dbReference type="Gene3D" id="1.20.1070.10">
    <property type="entry name" value="Rhodopsin 7-helix transmembrane proteins"/>
    <property type="match status" value="1"/>
</dbReference>
<reference evidence="8" key="1">
    <citation type="submission" date="2022-03" db="EMBL/GenBank/DDBJ databases">
        <authorList>
            <person name="Martin C."/>
        </authorList>
    </citation>
    <scope>NUCLEOTIDE SEQUENCE</scope>
</reference>
<dbReference type="PROSITE" id="PS00237">
    <property type="entry name" value="G_PROTEIN_RECEP_F1_1"/>
    <property type="match status" value="1"/>
</dbReference>
<feature type="transmembrane region" description="Helical" evidence="6">
    <location>
        <begin position="32"/>
        <end position="52"/>
    </location>
</feature>
<sequence length="346" mass="39253">MMNSTCLIPSAIYSSVNTNNTSPLVAHAVTNILHVLIGLLGTVGNGLSVLGLSKIRPSTTHVIVLKYLAIADISYLFTVIFLAIINLLTHVRFYPLQIYINNGLIQILPTLFLLVSSTQIWATWMIVLVTVDRYIYVCKPHNALQIFNKTTAHVCAVLLAMAAFVFSIPRIFEVKAEKQGWFLNNRTCDDVFGLNGTALYNSKDYKLFYDVILNTTFRLMGPVIVTMGLNIRLIQSVRKSAKAVSSLTHHQRRERHFTFQMIGIVSVFIISSLVWTVACLSYLIRDDDKVRSTYLNLIGNLILTCNSSINFLFYFFIGKDFRQALCKFLRRRKCKRESFSRNTSIL</sequence>
<dbReference type="Pfam" id="PF00001">
    <property type="entry name" value="7tm_1"/>
    <property type="match status" value="1"/>
</dbReference>